<accession>A0A9D2C7R5</accession>
<dbReference type="EMBL" id="DXDC01000104">
    <property type="protein sequence ID" value="HIY65326.1"/>
    <property type="molecule type" value="Genomic_DNA"/>
</dbReference>
<protein>
    <submittedName>
        <fullName evidence="1">DUF3499 domain-containing protein</fullName>
    </submittedName>
</protein>
<comment type="caution">
    <text evidence="1">The sequence shown here is derived from an EMBL/GenBank/DDBJ whole genome shotgun (WGS) entry which is preliminary data.</text>
</comment>
<dbReference type="Pfam" id="PF12005">
    <property type="entry name" value="DUF3499"/>
    <property type="match status" value="1"/>
</dbReference>
<gene>
    <name evidence="1" type="ORF">H9830_03490</name>
</gene>
<reference evidence="1" key="1">
    <citation type="journal article" date="2021" name="PeerJ">
        <title>Extensive microbial diversity within the chicken gut microbiome revealed by metagenomics and culture.</title>
        <authorList>
            <person name="Gilroy R."/>
            <person name="Ravi A."/>
            <person name="Getino M."/>
            <person name="Pursley I."/>
            <person name="Horton D.L."/>
            <person name="Alikhan N.F."/>
            <person name="Baker D."/>
            <person name="Gharbi K."/>
            <person name="Hall N."/>
            <person name="Watson M."/>
            <person name="Adriaenssens E.M."/>
            <person name="Foster-Nyarko E."/>
            <person name="Jarju S."/>
            <person name="Secka A."/>
            <person name="Antonio M."/>
            <person name="Oren A."/>
            <person name="Chaudhuri R.R."/>
            <person name="La Ragione R."/>
            <person name="Hildebrand F."/>
            <person name="Pallen M.J."/>
        </authorList>
    </citation>
    <scope>NUCLEOTIDE SEQUENCE</scope>
    <source>
        <strain evidence="1">ChiGjej1B1-98</strain>
    </source>
</reference>
<dbReference type="InterPro" id="IPR021888">
    <property type="entry name" value="DUF3499"/>
</dbReference>
<dbReference type="AlphaFoldDB" id="A0A9D2C7R5"/>
<name>A0A9D2C7R5_9MICO</name>
<evidence type="ECO:0000313" key="1">
    <source>
        <dbReference type="EMBL" id="HIY65326.1"/>
    </source>
</evidence>
<reference evidence="1" key="2">
    <citation type="submission" date="2021-04" db="EMBL/GenBank/DDBJ databases">
        <authorList>
            <person name="Gilroy R."/>
        </authorList>
    </citation>
    <scope>NUCLEOTIDE SEQUENCE</scope>
    <source>
        <strain evidence="1">ChiGjej1B1-98</strain>
    </source>
</reference>
<proteinExistence type="predicted"/>
<organism evidence="1 2">
    <name type="scientific">Candidatus Agrococcus pullicola</name>
    <dbReference type="NCBI Taxonomy" id="2838429"/>
    <lineage>
        <taxon>Bacteria</taxon>
        <taxon>Bacillati</taxon>
        <taxon>Actinomycetota</taxon>
        <taxon>Actinomycetes</taxon>
        <taxon>Micrococcales</taxon>
        <taxon>Microbacteriaceae</taxon>
        <taxon>Agrococcus</taxon>
    </lineage>
</organism>
<dbReference type="Proteomes" id="UP000824005">
    <property type="component" value="Unassembled WGS sequence"/>
</dbReference>
<sequence length="88" mass="9557">MRIAPLLGRVKSIAVGDRYCVKPTCRNYADFTLNYDYGERVIAIGPLLGAPAQGSYDLCSDHAAKTTAPQGWQIVRSASSRRTPDAGR</sequence>
<evidence type="ECO:0000313" key="2">
    <source>
        <dbReference type="Proteomes" id="UP000824005"/>
    </source>
</evidence>